<feature type="signal peptide" evidence="2">
    <location>
        <begin position="1"/>
        <end position="21"/>
    </location>
</feature>
<dbReference type="AlphaFoldDB" id="A0A8J5ZTA8"/>
<name>A0A8J5ZTA8_GALPY</name>
<evidence type="ECO:0000256" key="2">
    <source>
        <dbReference type="SAM" id="SignalP"/>
    </source>
</evidence>
<protein>
    <submittedName>
        <fullName evidence="3">Microfibril-associated glycoprotein 3</fullName>
    </submittedName>
</protein>
<evidence type="ECO:0000313" key="4">
    <source>
        <dbReference type="Proteomes" id="UP000700334"/>
    </source>
</evidence>
<keyword evidence="2" id="KW-0732">Signal</keyword>
<dbReference type="EMBL" id="JAGFMF010011956">
    <property type="protein sequence ID" value="KAG8509264.1"/>
    <property type="molecule type" value="Genomic_DNA"/>
</dbReference>
<keyword evidence="4" id="KW-1185">Reference proteome</keyword>
<gene>
    <name evidence="3" type="ORF">J0S82_001402</name>
</gene>
<reference evidence="3" key="1">
    <citation type="journal article" date="2021" name="Evol. Appl.">
        <title>The genome of the Pyrenean desman and the effects of bottlenecks and inbreeding on the genomic landscape of an endangered species.</title>
        <authorList>
            <person name="Escoda L."/>
            <person name="Castresana J."/>
        </authorList>
    </citation>
    <scope>NUCLEOTIDE SEQUENCE</scope>
    <source>
        <strain evidence="3">IBE-C5619</strain>
    </source>
</reference>
<evidence type="ECO:0000256" key="1">
    <source>
        <dbReference type="SAM" id="MobiDB-lite"/>
    </source>
</evidence>
<sequence>MRPQWGLLPLLLSVAVPAAHALEDAAFGQEAPRAAGHGPSNASGPLRLELSVGPPSGDVVIAREGESVALECLLQADHNEGVRWYDSRGRPLDGRGNAGR</sequence>
<feature type="region of interest" description="Disordered" evidence="1">
    <location>
        <begin position="30"/>
        <end position="50"/>
    </location>
</feature>
<comment type="caution">
    <text evidence="3">The sequence shown here is derived from an EMBL/GenBank/DDBJ whole genome shotgun (WGS) entry which is preliminary data.</text>
</comment>
<proteinExistence type="predicted"/>
<evidence type="ECO:0000313" key="3">
    <source>
        <dbReference type="EMBL" id="KAG8509264.1"/>
    </source>
</evidence>
<organism evidence="3 4">
    <name type="scientific">Galemys pyrenaicus</name>
    <name type="common">Iberian desman</name>
    <name type="synonym">Pyrenean desman</name>
    <dbReference type="NCBI Taxonomy" id="202257"/>
    <lineage>
        <taxon>Eukaryota</taxon>
        <taxon>Metazoa</taxon>
        <taxon>Chordata</taxon>
        <taxon>Craniata</taxon>
        <taxon>Vertebrata</taxon>
        <taxon>Euteleostomi</taxon>
        <taxon>Mammalia</taxon>
        <taxon>Eutheria</taxon>
        <taxon>Laurasiatheria</taxon>
        <taxon>Eulipotyphla</taxon>
        <taxon>Talpidae</taxon>
        <taxon>Galemys</taxon>
    </lineage>
</organism>
<feature type="chain" id="PRO_5035262816" evidence="2">
    <location>
        <begin position="22"/>
        <end position="100"/>
    </location>
</feature>
<dbReference type="Proteomes" id="UP000700334">
    <property type="component" value="Unassembled WGS sequence"/>
</dbReference>
<accession>A0A8J5ZTA8</accession>